<dbReference type="Proteomes" id="UP001283361">
    <property type="component" value="Unassembled WGS sequence"/>
</dbReference>
<name>A0AAE1E4Q6_9GAST</name>
<accession>A0AAE1E4Q6</accession>
<protein>
    <submittedName>
        <fullName evidence="1">Uncharacterized protein</fullName>
    </submittedName>
</protein>
<organism evidence="1 2">
    <name type="scientific">Elysia crispata</name>
    <name type="common">lettuce slug</name>
    <dbReference type="NCBI Taxonomy" id="231223"/>
    <lineage>
        <taxon>Eukaryota</taxon>
        <taxon>Metazoa</taxon>
        <taxon>Spiralia</taxon>
        <taxon>Lophotrochozoa</taxon>
        <taxon>Mollusca</taxon>
        <taxon>Gastropoda</taxon>
        <taxon>Heterobranchia</taxon>
        <taxon>Euthyneura</taxon>
        <taxon>Panpulmonata</taxon>
        <taxon>Sacoglossa</taxon>
        <taxon>Placobranchoidea</taxon>
        <taxon>Plakobranchidae</taxon>
        <taxon>Elysia</taxon>
    </lineage>
</organism>
<evidence type="ECO:0000313" key="2">
    <source>
        <dbReference type="Proteomes" id="UP001283361"/>
    </source>
</evidence>
<dbReference type="AlphaFoldDB" id="A0AAE1E4Q6"/>
<keyword evidence="2" id="KW-1185">Reference proteome</keyword>
<gene>
    <name evidence="1" type="ORF">RRG08_049576</name>
</gene>
<dbReference type="EMBL" id="JAWDGP010001132">
    <property type="protein sequence ID" value="KAK3794176.1"/>
    <property type="molecule type" value="Genomic_DNA"/>
</dbReference>
<proteinExistence type="predicted"/>
<sequence length="188" mass="19749">MSRCASSQSGDVVELRTSRQLCSGQPCLTGSAKKTKVLESYNIPKKMLDLLAAENFSGSGSAGLNDLPVIVPQVTCTVAPGVLTLIKLIGLLSAAYSHTSPQRDTVGRPQFSLSSSDHRLHLVYQNILAMTPAGSRLAQESSLVLRLSCTIENVALLATSSSQILAGERGVGLHGFSGSLCDNQNHGP</sequence>
<comment type="caution">
    <text evidence="1">The sequence shown here is derived from an EMBL/GenBank/DDBJ whole genome shotgun (WGS) entry which is preliminary data.</text>
</comment>
<evidence type="ECO:0000313" key="1">
    <source>
        <dbReference type="EMBL" id="KAK3794176.1"/>
    </source>
</evidence>
<reference evidence="1" key="1">
    <citation type="journal article" date="2023" name="G3 (Bethesda)">
        <title>A reference genome for the long-term kleptoplast-retaining sea slug Elysia crispata morphotype clarki.</title>
        <authorList>
            <person name="Eastman K.E."/>
            <person name="Pendleton A.L."/>
            <person name="Shaikh M.A."/>
            <person name="Suttiyut T."/>
            <person name="Ogas R."/>
            <person name="Tomko P."/>
            <person name="Gavelis G."/>
            <person name="Widhalm J.R."/>
            <person name="Wisecaver J.H."/>
        </authorList>
    </citation>
    <scope>NUCLEOTIDE SEQUENCE</scope>
    <source>
        <strain evidence="1">ECLA1</strain>
    </source>
</reference>